<keyword evidence="6 11" id="KW-0175">Coiled coil</keyword>
<dbReference type="GO" id="GO:0051301">
    <property type="term" value="P:cell division"/>
    <property type="evidence" value="ECO:0007669"/>
    <property type="project" value="UniProtKB-UniRule"/>
</dbReference>
<evidence type="ECO:0000256" key="8">
    <source>
        <dbReference type="ARBA" id="ARBA00023306"/>
    </source>
</evidence>
<evidence type="ECO:0000256" key="5">
    <source>
        <dbReference type="ARBA" id="ARBA00022838"/>
    </source>
</evidence>
<dbReference type="Gene3D" id="6.10.250.1950">
    <property type="match status" value="1"/>
</dbReference>
<keyword evidence="5 10" id="KW-0995">Kinetochore</keyword>
<keyword evidence="8 10" id="KW-0131">Cell cycle</keyword>
<evidence type="ECO:0000313" key="15">
    <source>
        <dbReference type="Proteomes" id="UP000318571"/>
    </source>
</evidence>
<dbReference type="Gene3D" id="1.10.418.30">
    <property type="entry name" value="Ncd80 complex, Ncd80 subunit"/>
    <property type="match status" value="1"/>
</dbReference>
<dbReference type="OMA" id="NKSWLMT"/>
<evidence type="ECO:0000259" key="13">
    <source>
        <dbReference type="Pfam" id="PF03801"/>
    </source>
</evidence>
<gene>
    <name evidence="14" type="ORF">TCAL_07102</name>
</gene>
<feature type="coiled-coil region" evidence="11">
    <location>
        <begin position="591"/>
        <end position="657"/>
    </location>
</feature>
<proteinExistence type="inferred from homology"/>
<evidence type="ECO:0000256" key="9">
    <source>
        <dbReference type="ARBA" id="ARBA00023328"/>
    </source>
</evidence>
<dbReference type="EMBL" id="VCGU01000005">
    <property type="protein sequence ID" value="TRY75452.1"/>
    <property type="molecule type" value="Genomic_DNA"/>
</dbReference>
<dbReference type="GO" id="GO:0005634">
    <property type="term" value="C:nucleus"/>
    <property type="evidence" value="ECO:0007669"/>
    <property type="project" value="UniProtKB-SubCell"/>
</dbReference>
<dbReference type="PANTHER" id="PTHR10643:SF2">
    <property type="entry name" value="KINETOCHORE PROTEIN NDC80 HOMOLOG"/>
    <property type="match status" value="1"/>
</dbReference>
<feature type="coiled-coil region" evidence="11">
    <location>
        <begin position="499"/>
        <end position="558"/>
    </location>
</feature>
<dbReference type="GO" id="GO:0031262">
    <property type="term" value="C:Ndc80 complex"/>
    <property type="evidence" value="ECO:0007669"/>
    <property type="project" value="UniProtKB-UniRule"/>
</dbReference>
<keyword evidence="7 10" id="KW-0539">Nucleus</keyword>
<keyword evidence="3 10" id="KW-0132">Cell division</keyword>
<feature type="coiled-coil region" evidence="11">
    <location>
        <begin position="324"/>
        <end position="410"/>
    </location>
</feature>
<comment type="caution">
    <text evidence="14">The sequence shown here is derived from an EMBL/GenBank/DDBJ whole genome shotgun (WGS) entry which is preliminary data.</text>
</comment>
<comment type="subunit">
    <text evidence="10">Component of the NDC80 complex.</text>
</comment>
<name>A0A553PCP4_TIGCA</name>
<organism evidence="14 15">
    <name type="scientific">Tigriopus californicus</name>
    <name type="common">Marine copepod</name>
    <dbReference type="NCBI Taxonomy" id="6832"/>
    <lineage>
        <taxon>Eukaryota</taxon>
        <taxon>Metazoa</taxon>
        <taxon>Ecdysozoa</taxon>
        <taxon>Arthropoda</taxon>
        <taxon>Crustacea</taxon>
        <taxon>Multicrustacea</taxon>
        <taxon>Hexanauplia</taxon>
        <taxon>Copepoda</taxon>
        <taxon>Harpacticoida</taxon>
        <taxon>Harpacticidae</taxon>
        <taxon>Tigriopus</taxon>
    </lineage>
</organism>
<evidence type="ECO:0000313" key="14">
    <source>
        <dbReference type="EMBL" id="TRY75452.1"/>
    </source>
</evidence>
<feature type="compositionally biased region" description="Polar residues" evidence="12">
    <location>
        <begin position="99"/>
        <end position="116"/>
    </location>
</feature>
<comment type="function">
    <text evidence="10">Acts as a component of the essential kinetochore-associated NDC80 complex, which is required for chromosome segregation and spindle checkpoint activity.</text>
</comment>
<feature type="compositionally biased region" description="Low complexity" evidence="12">
    <location>
        <begin position="34"/>
        <end position="56"/>
    </location>
</feature>
<dbReference type="GO" id="GO:0051315">
    <property type="term" value="P:attachment of mitotic spindle microtubules to kinetochore"/>
    <property type="evidence" value="ECO:0007669"/>
    <property type="project" value="UniProtKB-UniRule"/>
</dbReference>
<dbReference type="STRING" id="6832.A0A553PCP4"/>
<dbReference type="InterPro" id="IPR005550">
    <property type="entry name" value="Kinetochore_Ndc80"/>
</dbReference>
<protein>
    <recommendedName>
        <fullName evidence="10">Kinetochore protein NDC80</fullName>
    </recommendedName>
</protein>
<keyword evidence="15" id="KW-1185">Reference proteome</keyword>
<dbReference type="Pfam" id="PF03801">
    <property type="entry name" value="Ndc80_HEC"/>
    <property type="match status" value="1"/>
</dbReference>
<evidence type="ECO:0000256" key="6">
    <source>
        <dbReference type="ARBA" id="ARBA00023054"/>
    </source>
</evidence>
<sequence>MAPGGGNVARRSLGTKPNLCVPKRISTEKARQGPAALASSRPSASVPGAAPAPSSSTRIPRPSMKGGASRASAGTFGMPKRSTSASHRPASSSAFKTPRSASALSRTPSSVLKPSNLANTMNRYSMSSNRGSHIGTKMVKDARNLNDKAWQSRTIQDIIGFVQEYGYPKELSPSDFPLSTTEFKGVFEFLVNFLIPGYEIGQQRLELVLPGFLKKIGYPTQVSKSCFQTLGTKHSWPSVLGILDYLLRRAQSLVIKEKHISTICFPNKDENGFALPGESDDRLMFDFFVQVYDEFNRGQENFEPQLEKLRLRLMENHEVDPDSIRQLERDRRACREELIHLEEVPNRCEALLKRNTSTKADLKSMNQYLDELKRYNEKKSKDLEEMTAKRETLVKKKAILEKEIEENTAACLAKGIDPEACNLDFVTQSLRNQIQAQRELLKMQDNNCGSVEIKLGKKIQETDTLIREYNKKLLGIDVEETHDLRLDRFRDPQELVVPLQNLMKAMRTEERNIELEMEKINMNVSKLRLAIKSKEDELEVKKNEFEEIKTQRSKLEATIQDEDAVLTKSIQDLKAKLIKIKETQMEGQTSLEDLQKEVDLAEKSVSSLKREYEAKKVENMAFIDGAFKKFREFMDTKEKQKKEVAEAIQEKAKLKIERMDKVLEVQNGALANIESIMKEVLASQKS</sequence>
<evidence type="ECO:0000256" key="11">
    <source>
        <dbReference type="SAM" id="Coils"/>
    </source>
</evidence>
<evidence type="ECO:0000256" key="2">
    <source>
        <dbReference type="ARBA" id="ARBA00022454"/>
    </source>
</evidence>
<keyword evidence="2 10" id="KW-0158">Chromosome</keyword>
<dbReference type="PANTHER" id="PTHR10643">
    <property type="entry name" value="KINETOCHORE PROTEIN NDC80"/>
    <property type="match status" value="1"/>
</dbReference>
<keyword evidence="9 10" id="KW-0137">Centromere</keyword>
<feature type="region of interest" description="Disordered" evidence="12">
    <location>
        <begin position="1"/>
        <end position="116"/>
    </location>
</feature>
<keyword evidence="4 10" id="KW-0498">Mitosis</keyword>
<accession>A0A553PCP4</accession>
<evidence type="ECO:0000256" key="3">
    <source>
        <dbReference type="ARBA" id="ARBA00022618"/>
    </source>
</evidence>
<feature type="compositionally biased region" description="Low complexity" evidence="12">
    <location>
        <begin position="82"/>
        <end position="94"/>
    </location>
</feature>
<comment type="subcellular location">
    <subcellularLocation>
        <location evidence="10">Chromosome</location>
        <location evidence="10">Centromere</location>
        <location evidence="10">Kinetochore</location>
    </subcellularLocation>
    <subcellularLocation>
        <location evidence="10">Nucleus</location>
    </subcellularLocation>
</comment>
<evidence type="ECO:0000256" key="12">
    <source>
        <dbReference type="SAM" id="MobiDB-lite"/>
    </source>
</evidence>
<dbReference type="AlphaFoldDB" id="A0A553PCP4"/>
<evidence type="ECO:0000256" key="4">
    <source>
        <dbReference type="ARBA" id="ARBA00022776"/>
    </source>
</evidence>
<comment type="similarity">
    <text evidence="1 10">Belongs to the NDC80/HEC1 family.</text>
</comment>
<evidence type="ECO:0000256" key="7">
    <source>
        <dbReference type="ARBA" id="ARBA00023242"/>
    </source>
</evidence>
<evidence type="ECO:0000256" key="10">
    <source>
        <dbReference type="RuleBase" id="RU368072"/>
    </source>
</evidence>
<dbReference type="InterPro" id="IPR055260">
    <property type="entry name" value="Ndc80_CH"/>
</dbReference>
<dbReference type="Proteomes" id="UP000318571">
    <property type="component" value="Chromosome 2"/>
</dbReference>
<dbReference type="InterPro" id="IPR038273">
    <property type="entry name" value="Ndc80_sf"/>
</dbReference>
<reference evidence="14 15" key="1">
    <citation type="journal article" date="2018" name="Nat. Ecol. Evol.">
        <title>Genomic signatures of mitonuclear coevolution across populations of Tigriopus californicus.</title>
        <authorList>
            <person name="Barreto F.S."/>
            <person name="Watson E.T."/>
            <person name="Lima T.G."/>
            <person name="Willett C.S."/>
            <person name="Edmands S."/>
            <person name="Li W."/>
            <person name="Burton R.S."/>
        </authorList>
    </citation>
    <scope>NUCLEOTIDE SEQUENCE [LARGE SCALE GENOMIC DNA]</scope>
    <source>
        <strain evidence="14 15">San Diego</strain>
    </source>
</reference>
<evidence type="ECO:0000256" key="1">
    <source>
        <dbReference type="ARBA" id="ARBA00007050"/>
    </source>
</evidence>
<feature type="domain" description="Kinetochore protein Ndc80 CH" evidence="13">
    <location>
        <begin position="123"/>
        <end position="251"/>
    </location>
</feature>